<evidence type="ECO:0000313" key="3">
    <source>
        <dbReference type="EMBL" id="KAJ3832045.1"/>
    </source>
</evidence>
<dbReference type="GO" id="GO:0000981">
    <property type="term" value="F:DNA-binding transcription factor activity, RNA polymerase II-specific"/>
    <property type="evidence" value="ECO:0007669"/>
    <property type="project" value="InterPro"/>
</dbReference>
<dbReference type="SUPFAM" id="SSF57701">
    <property type="entry name" value="Zn2/Cys6 DNA-binding domain"/>
    <property type="match status" value="1"/>
</dbReference>
<evidence type="ECO:0000313" key="4">
    <source>
        <dbReference type="Proteomes" id="UP001163846"/>
    </source>
</evidence>
<reference evidence="3" key="1">
    <citation type="submission" date="2022-08" db="EMBL/GenBank/DDBJ databases">
        <authorList>
            <consortium name="DOE Joint Genome Institute"/>
            <person name="Min B."/>
            <person name="Riley R."/>
            <person name="Sierra-Patev S."/>
            <person name="Naranjo-Ortiz M."/>
            <person name="Looney B."/>
            <person name="Konkel Z."/>
            <person name="Slot J.C."/>
            <person name="Sakamoto Y."/>
            <person name="Steenwyk J.L."/>
            <person name="Rokas A."/>
            <person name="Carro J."/>
            <person name="Camarero S."/>
            <person name="Ferreira P."/>
            <person name="Molpeceres G."/>
            <person name="Ruiz-Duenas F.J."/>
            <person name="Serrano A."/>
            <person name="Henrissat B."/>
            <person name="Drula E."/>
            <person name="Hughes K.W."/>
            <person name="Mata J.L."/>
            <person name="Ishikawa N.K."/>
            <person name="Vargas-Isla R."/>
            <person name="Ushijima S."/>
            <person name="Smith C.A."/>
            <person name="Ahrendt S."/>
            <person name="Andreopoulos W."/>
            <person name="He G."/>
            <person name="Labutti K."/>
            <person name="Lipzen A."/>
            <person name="Ng V."/>
            <person name="Sandor L."/>
            <person name="Barry K."/>
            <person name="Martinez A.T."/>
            <person name="Xiao Y."/>
            <person name="Gibbons J.G."/>
            <person name="Terashima K."/>
            <person name="Hibbett D.S."/>
            <person name="Grigoriev I.V."/>
        </authorList>
    </citation>
    <scope>NUCLEOTIDE SEQUENCE</scope>
    <source>
        <strain evidence="3">TFB9207</strain>
    </source>
</reference>
<dbReference type="Pfam" id="PF00172">
    <property type="entry name" value="Zn_clus"/>
    <property type="match status" value="1"/>
</dbReference>
<comment type="caution">
    <text evidence="3">The sequence shown here is derived from an EMBL/GenBank/DDBJ whole genome shotgun (WGS) entry which is preliminary data.</text>
</comment>
<accession>A0AA38NWW9</accession>
<feature type="compositionally biased region" description="Low complexity" evidence="1">
    <location>
        <begin position="1"/>
        <end position="10"/>
    </location>
</feature>
<feature type="region of interest" description="Disordered" evidence="1">
    <location>
        <begin position="1"/>
        <end position="99"/>
    </location>
</feature>
<dbReference type="EMBL" id="MU807102">
    <property type="protein sequence ID" value="KAJ3832045.1"/>
    <property type="molecule type" value="Genomic_DNA"/>
</dbReference>
<feature type="compositionally biased region" description="Polar residues" evidence="1">
    <location>
        <begin position="53"/>
        <end position="68"/>
    </location>
</feature>
<name>A0AA38NWW9_9AGAR</name>
<evidence type="ECO:0000256" key="1">
    <source>
        <dbReference type="SAM" id="MobiDB-lite"/>
    </source>
</evidence>
<keyword evidence="4" id="KW-1185">Reference proteome</keyword>
<dbReference type="CDD" id="cd00067">
    <property type="entry name" value="GAL4"/>
    <property type="match status" value="1"/>
</dbReference>
<protein>
    <recommendedName>
        <fullName evidence="2">Zn(2)-C6 fungal-type domain-containing protein</fullName>
    </recommendedName>
</protein>
<dbReference type="Proteomes" id="UP001163846">
    <property type="component" value="Unassembled WGS sequence"/>
</dbReference>
<evidence type="ECO:0000259" key="2">
    <source>
        <dbReference type="PROSITE" id="PS50048"/>
    </source>
</evidence>
<dbReference type="PROSITE" id="PS00463">
    <property type="entry name" value="ZN2_CY6_FUNGAL_1"/>
    <property type="match status" value="1"/>
</dbReference>
<dbReference type="InterPro" id="IPR001138">
    <property type="entry name" value="Zn2Cys6_DnaBD"/>
</dbReference>
<dbReference type="Gene3D" id="4.10.240.10">
    <property type="entry name" value="Zn(2)-C6 fungal-type DNA-binding domain"/>
    <property type="match status" value="1"/>
</dbReference>
<dbReference type="InterPro" id="IPR036864">
    <property type="entry name" value="Zn2-C6_fun-type_DNA-bd_sf"/>
</dbReference>
<dbReference type="GO" id="GO:0008270">
    <property type="term" value="F:zinc ion binding"/>
    <property type="evidence" value="ECO:0007669"/>
    <property type="project" value="InterPro"/>
</dbReference>
<organism evidence="3 4">
    <name type="scientific">Lentinula raphanica</name>
    <dbReference type="NCBI Taxonomy" id="153919"/>
    <lineage>
        <taxon>Eukaryota</taxon>
        <taxon>Fungi</taxon>
        <taxon>Dikarya</taxon>
        <taxon>Basidiomycota</taxon>
        <taxon>Agaricomycotina</taxon>
        <taxon>Agaricomycetes</taxon>
        <taxon>Agaricomycetidae</taxon>
        <taxon>Agaricales</taxon>
        <taxon>Marasmiineae</taxon>
        <taxon>Omphalotaceae</taxon>
        <taxon>Lentinula</taxon>
    </lineage>
</organism>
<dbReference type="AlphaFoldDB" id="A0AA38NWW9"/>
<gene>
    <name evidence="3" type="ORF">F5878DRAFT_548706</name>
</gene>
<dbReference type="SMART" id="SM00066">
    <property type="entry name" value="GAL4"/>
    <property type="match status" value="1"/>
</dbReference>
<proteinExistence type="predicted"/>
<sequence length="182" mass="19877">MVTPTEQLTLPPLPLDNQSDSEPLADDSSGESSSRTVLPKPSVKRKRRRNPSEELQNSTLSASGSTRNYVYGKIPLAKPTPPPSAPKVLKSRPASSQNDKKSLALACFFCRGRKIACGPQDPNSADRTCNQCRRRSLKCEYPTESRRGMRKRKSVVIDPSFHVDKEHAPKVAISSASSGSKA</sequence>
<dbReference type="PROSITE" id="PS50048">
    <property type="entry name" value="ZN2_CY6_FUNGAL_2"/>
    <property type="match status" value="1"/>
</dbReference>
<feature type="domain" description="Zn(2)-C6 fungal-type" evidence="2">
    <location>
        <begin position="106"/>
        <end position="141"/>
    </location>
</feature>